<sequence>MVLRQLKAIFGAGVTVDSVLTDPNVTPGGTLSGEVTFTGGEVDQKVEGITIEFTAMVELDDKGEEAKATFDFHRAQVSGPFQLAKGSTHTVAFAIPVPLETPISAVGGRPLPTMKLGVSTELSLDNAFDKGDLDPLVIEPTPIQKAVLDAMVELGFVLQIADLESGTIPGSHMPFYQEIEFWPGGEFKERFTEVELTFVTGKATTDVIFQANDKGSLTSPAHDTYQRFTITNDAPGDILETLRTQLTQLGQRQGVA</sequence>
<evidence type="ECO:0000313" key="1">
    <source>
        <dbReference type="EMBL" id="GLZ76477.1"/>
    </source>
</evidence>
<reference evidence="1" key="1">
    <citation type="submission" date="2023-03" db="EMBL/GenBank/DDBJ databases">
        <title>Actinorhabdospora filicis NBRC 111898.</title>
        <authorList>
            <person name="Ichikawa N."/>
            <person name="Sato H."/>
            <person name="Tonouchi N."/>
        </authorList>
    </citation>
    <scope>NUCLEOTIDE SEQUENCE</scope>
    <source>
        <strain evidence="1">NBRC 111898</strain>
    </source>
</reference>
<gene>
    <name evidence="1" type="ORF">Afil01_12840</name>
</gene>
<evidence type="ECO:0008006" key="3">
    <source>
        <dbReference type="Google" id="ProtNLM"/>
    </source>
</evidence>
<dbReference type="InterPro" id="IPR009776">
    <property type="entry name" value="Spore_0_M"/>
</dbReference>
<evidence type="ECO:0000313" key="2">
    <source>
        <dbReference type="Proteomes" id="UP001165079"/>
    </source>
</evidence>
<proteinExistence type="predicted"/>
<dbReference type="Pfam" id="PF07070">
    <property type="entry name" value="Spo0M"/>
    <property type="match status" value="1"/>
</dbReference>
<accession>A0A9W6W206</accession>
<comment type="caution">
    <text evidence="1">The sequence shown here is derived from an EMBL/GenBank/DDBJ whole genome shotgun (WGS) entry which is preliminary data.</text>
</comment>
<dbReference type="AlphaFoldDB" id="A0A9W6W206"/>
<protein>
    <recommendedName>
        <fullName evidence="3">Sporulation-control protein</fullName>
    </recommendedName>
</protein>
<name>A0A9W6W206_9ACTN</name>
<dbReference type="Proteomes" id="UP001165079">
    <property type="component" value="Unassembled WGS sequence"/>
</dbReference>
<organism evidence="1 2">
    <name type="scientific">Actinorhabdospora filicis</name>
    <dbReference type="NCBI Taxonomy" id="1785913"/>
    <lineage>
        <taxon>Bacteria</taxon>
        <taxon>Bacillati</taxon>
        <taxon>Actinomycetota</taxon>
        <taxon>Actinomycetes</taxon>
        <taxon>Micromonosporales</taxon>
        <taxon>Micromonosporaceae</taxon>
        <taxon>Actinorhabdospora</taxon>
    </lineage>
</organism>
<keyword evidence="2" id="KW-1185">Reference proteome</keyword>
<dbReference type="PANTHER" id="PTHR40053">
    <property type="entry name" value="SPORULATION-CONTROL PROTEIN SPO0M"/>
    <property type="match status" value="1"/>
</dbReference>
<dbReference type="RefSeq" id="WP_285661655.1">
    <property type="nucleotide sequence ID" value="NZ_BSTX01000001.1"/>
</dbReference>
<dbReference type="EMBL" id="BSTX01000001">
    <property type="protein sequence ID" value="GLZ76477.1"/>
    <property type="molecule type" value="Genomic_DNA"/>
</dbReference>
<dbReference type="PANTHER" id="PTHR40053:SF1">
    <property type="entry name" value="SPORULATION-CONTROL PROTEIN SPO0M"/>
    <property type="match status" value="1"/>
</dbReference>